<evidence type="ECO:0000256" key="3">
    <source>
        <dbReference type="ARBA" id="ARBA00022737"/>
    </source>
</evidence>
<dbReference type="Gene3D" id="2.130.10.10">
    <property type="entry name" value="YVTN repeat-like/Quinoprotein amine dehydrogenase"/>
    <property type="match status" value="2"/>
</dbReference>
<dbReference type="InterPro" id="IPR056155">
    <property type="entry name" value="Beta-prop_IFT140_2nd"/>
</dbReference>
<keyword evidence="3" id="KW-0677">Repeat</keyword>
<dbReference type="Pfam" id="PF23385">
    <property type="entry name" value="Beta-prop_IFT140_2nd"/>
    <property type="match status" value="1"/>
</dbReference>
<dbReference type="SUPFAM" id="SSF48452">
    <property type="entry name" value="TPR-like"/>
    <property type="match status" value="2"/>
</dbReference>
<dbReference type="InterPro" id="IPR001680">
    <property type="entry name" value="WD40_rpt"/>
</dbReference>
<feature type="domain" description="IFT140 first beta-propeller" evidence="8">
    <location>
        <begin position="3"/>
        <end position="425"/>
    </location>
</feature>
<dbReference type="Pfam" id="PF24762">
    <property type="entry name" value="TPR_IF140-IFT172"/>
    <property type="match status" value="1"/>
</dbReference>
<sequence>MTLYFETPVLFKEANVISTNQIWHPNAPLLAIASYSQDRGGFVGIFDELGESLKEVIFPVHSVSQVTSLVWHPERNMLVTGWENGDMRAWNGTDKEFANIAGPHKAPVILLEFSQKGGRLVSCDSTGSLVGWKVDSKDQTMTVFHHDLKESITHLTFRLTVRNHGDYDIEGLAKAAVNGDEQALDIFSNWRPKTTARKFKVQDSTDNNCFFVGTQQGCIYYVNDGGVCREVLNTDGVSLNYILHHPVNNTLIIMMEGLTIGHFSIDSQGQLTELMKVKLSGRGQAIRGVGSQALVWATNTCLAVLTGDLIVRVWDIESNDNYILPTHLRHFEKVDNKQQLNETFSCISFSKVNQTLCAGTNIGRIYFWRKKVNTENIDPNDCVWELYNLCNISGTIKQLTWGSANFRFPLLSVNCVTKVYIMKEQNLCTCFSETIWGTQRTASQILLETLDTSSVVTTDMQVTDMSINSNYIAVTNGRLVSVYDIVHKSSEKIGYEVSYNVQKKNDKKTIGINLINNFSCDNEGIIIYGKTIIVLTPAGVLIKSHSGSNSFSIPSTTSEGEPIGIDITSSYLTIFTMEGYLKIYDLSETEPKLITPMRSLYDMCTDFGEIIQAKANSNGSKVALTLAAANLVPDGKLYIWDVEQDNLDLLYDFRKFNCSKSNTYEDFQDVCDEVVDEDVDDTTAMYNKICTNRIPLSLHWDNEDARLLVCNAKKLKSFVGRKRYLSTSRKEHIESKTAMKRTLEDEDQVIITMFVSTDHGIRIQDIKAIDPESKLLALATPCMIILNKNNIERVVMNDFNGLETCNKATKEAILDFSYNLSLGNMDAAFKAIKLIQSAGVWQSLARMCVKTRRLDVASVCLGHMGDAKAARALRLAVSDTSLPIEAKIAVLAIQLNMLDEAEQLYLQCERYDLLNKFHQNRNKMDEALKIAESKDRIHLKNTEHMYAQMLEQNGDIREAIDRYERANTHIQEIPRMLIEQPDQLEVYMSTTNEPELLKWWGQYIESQGDLNGALRTYAKAGDIYNQVRTLCFMEEENRATELARANTDKAAFYHMARHFETSNNIKESVEFFKKANAYSNAVRLCKENNMSEELWNIALVAGRQEKLECAKYFEEIGDAEKAIMCYHRAGMFHKALDLAFKFEQFDVLQQVAVSLDINSDPALIKKCADFFVTNEQYDKAVDLLAVGKHYIDAINICLNHNVQLTEDLVEKLTPEKDEVDQETKNKILESLAESLMIQGHYQLATKKFTQAGDRVSIISIQRCSS</sequence>
<keyword evidence="2 7" id="KW-0853">WD repeat</keyword>
<dbReference type="PROSITE" id="PS50082">
    <property type="entry name" value="WD_REPEATS_2"/>
    <property type="match status" value="1"/>
</dbReference>
<dbReference type="InterPro" id="IPR056168">
    <property type="entry name" value="TPR_IF140/IFT172/WDR19"/>
</dbReference>
<feature type="domain" description="IF140/IFT172/WDR19 TPR" evidence="10">
    <location>
        <begin position="823"/>
        <end position="1256"/>
    </location>
</feature>
<comment type="caution">
    <text evidence="11">The sequence shown here is derived from an EMBL/GenBank/DDBJ whole genome shotgun (WGS) entry which is preliminary data.</text>
</comment>
<gene>
    <name evidence="11" type="ORF">RI129_009815</name>
</gene>
<evidence type="ECO:0000313" key="12">
    <source>
        <dbReference type="Proteomes" id="UP001329430"/>
    </source>
</evidence>
<reference evidence="11 12" key="1">
    <citation type="journal article" date="2024" name="Insects">
        <title>An Improved Chromosome-Level Genome Assembly of the Firefly Pyrocoelia pectoralis.</title>
        <authorList>
            <person name="Fu X."/>
            <person name="Meyer-Rochow V.B."/>
            <person name="Ballantyne L."/>
            <person name="Zhu X."/>
        </authorList>
    </citation>
    <scope>NUCLEOTIDE SEQUENCE [LARGE SCALE GENOMIC DNA]</scope>
    <source>
        <strain evidence="11">XCY_ONT2</strain>
    </source>
</reference>
<dbReference type="SUPFAM" id="SSF50978">
    <property type="entry name" value="WD40 repeat-like"/>
    <property type="match status" value="2"/>
</dbReference>
<keyword evidence="4" id="KW-0802">TPR repeat</keyword>
<feature type="domain" description="IFT140 second beta-propeller" evidence="9">
    <location>
        <begin position="439"/>
        <end position="788"/>
    </location>
</feature>
<dbReference type="Gene3D" id="1.25.40.470">
    <property type="match status" value="2"/>
</dbReference>
<evidence type="ECO:0000256" key="4">
    <source>
        <dbReference type="ARBA" id="ARBA00022803"/>
    </source>
</evidence>
<protein>
    <recommendedName>
        <fullName evidence="13">Intraflagellar transport protein 140</fullName>
    </recommendedName>
</protein>
<dbReference type="InterPro" id="IPR011990">
    <property type="entry name" value="TPR-like_helical_dom_sf"/>
</dbReference>
<keyword evidence="5" id="KW-0969">Cilium</keyword>
<feature type="repeat" description="WD" evidence="7">
    <location>
        <begin position="66"/>
        <end position="91"/>
    </location>
</feature>
<evidence type="ECO:0000256" key="2">
    <source>
        <dbReference type="ARBA" id="ARBA00022574"/>
    </source>
</evidence>
<dbReference type="Proteomes" id="UP001329430">
    <property type="component" value="Chromosome 7"/>
</dbReference>
<dbReference type="PANTHER" id="PTHR15722">
    <property type="entry name" value="IFT140/172-RELATED"/>
    <property type="match status" value="1"/>
</dbReference>
<evidence type="ECO:0000313" key="11">
    <source>
        <dbReference type="EMBL" id="KAK5641268.1"/>
    </source>
</evidence>
<evidence type="ECO:0008006" key="13">
    <source>
        <dbReference type="Google" id="ProtNLM"/>
    </source>
</evidence>
<accession>A0AAN7V955</accession>
<dbReference type="GO" id="GO:0030991">
    <property type="term" value="C:intraciliary transport particle A"/>
    <property type="evidence" value="ECO:0007669"/>
    <property type="project" value="TreeGrafter"/>
</dbReference>
<keyword evidence="6" id="KW-0966">Cell projection</keyword>
<dbReference type="PANTHER" id="PTHR15722:SF7">
    <property type="entry name" value="INTRAFLAGELLAR TRANSPORT PROTEIN 140 HOMOLOG"/>
    <property type="match status" value="1"/>
</dbReference>
<dbReference type="EMBL" id="JAVRBK010000007">
    <property type="protein sequence ID" value="KAK5641268.1"/>
    <property type="molecule type" value="Genomic_DNA"/>
</dbReference>
<proteinExistence type="predicted"/>
<evidence type="ECO:0000256" key="5">
    <source>
        <dbReference type="ARBA" id="ARBA00023069"/>
    </source>
</evidence>
<evidence type="ECO:0000259" key="9">
    <source>
        <dbReference type="Pfam" id="PF23385"/>
    </source>
</evidence>
<evidence type="ECO:0000256" key="7">
    <source>
        <dbReference type="PROSITE-ProRule" id="PRU00221"/>
    </source>
</evidence>
<evidence type="ECO:0000256" key="1">
    <source>
        <dbReference type="ARBA" id="ARBA00004138"/>
    </source>
</evidence>
<dbReference type="GO" id="GO:0036064">
    <property type="term" value="C:ciliary basal body"/>
    <property type="evidence" value="ECO:0007669"/>
    <property type="project" value="TreeGrafter"/>
</dbReference>
<organism evidence="11 12">
    <name type="scientific">Pyrocoelia pectoralis</name>
    <dbReference type="NCBI Taxonomy" id="417401"/>
    <lineage>
        <taxon>Eukaryota</taxon>
        <taxon>Metazoa</taxon>
        <taxon>Ecdysozoa</taxon>
        <taxon>Arthropoda</taxon>
        <taxon>Hexapoda</taxon>
        <taxon>Insecta</taxon>
        <taxon>Pterygota</taxon>
        <taxon>Neoptera</taxon>
        <taxon>Endopterygota</taxon>
        <taxon>Coleoptera</taxon>
        <taxon>Polyphaga</taxon>
        <taxon>Elateriformia</taxon>
        <taxon>Elateroidea</taxon>
        <taxon>Lampyridae</taxon>
        <taxon>Lampyrinae</taxon>
        <taxon>Pyrocoelia</taxon>
    </lineage>
</organism>
<dbReference type="InterPro" id="IPR015943">
    <property type="entry name" value="WD40/YVTN_repeat-like_dom_sf"/>
</dbReference>
<dbReference type="InterPro" id="IPR036322">
    <property type="entry name" value="WD40_repeat_dom_sf"/>
</dbReference>
<evidence type="ECO:0000259" key="8">
    <source>
        <dbReference type="Pfam" id="PF23383"/>
    </source>
</evidence>
<dbReference type="FunFam" id="1.25.40.470:FF:000015">
    <property type="entry name" value="Intraflagellar transport particle protein 140"/>
    <property type="match status" value="1"/>
</dbReference>
<evidence type="ECO:0000256" key="6">
    <source>
        <dbReference type="ARBA" id="ARBA00023273"/>
    </source>
</evidence>
<evidence type="ECO:0000259" key="10">
    <source>
        <dbReference type="Pfam" id="PF24762"/>
    </source>
</evidence>
<dbReference type="AlphaFoldDB" id="A0AAN7V955"/>
<dbReference type="GO" id="GO:0035721">
    <property type="term" value="P:intraciliary retrograde transport"/>
    <property type="evidence" value="ECO:0007669"/>
    <property type="project" value="TreeGrafter"/>
</dbReference>
<keyword evidence="12" id="KW-1185">Reference proteome</keyword>
<dbReference type="InterPro" id="IPR056154">
    <property type="entry name" value="Beta-prop_IFT140_1st"/>
</dbReference>
<dbReference type="FunFam" id="1.25.40.470:FF:000018">
    <property type="entry name" value="Reduced mechanoreceptor potential A"/>
    <property type="match status" value="1"/>
</dbReference>
<comment type="subcellular location">
    <subcellularLocation>
        <location evidence="1">Cell projection</location>
        <location evidence="1">Cilium</location>
    </subcellularLocation>
</comment>
<dbReference type="GO" id="GO:0005930">
    <property type="term" value="C:axoneme"/>
    <property type="evidence" value="ECO:0007669"/>
    <property type="project" value="TreeGrafter"/>
</dbReference>
<dbReference type="SMART" id="SM00320">
    <property type="entry name" value="WD40"/>
    <property type="match status" value="4"/>
</dbReference>
<dbReference type="Pfam" id="PF23383">
    <property type="entry name" value="Beta-prop_IFT140_1st"/>
    <property type="match status" value="1"/>
</dbReference>
<name>A0AAN7V955_9COLE</name>